<evidence type="ECO:0000256" key="5">
    <source>
        <dbReference type="ARBA" id="ARBA00047942"/>
    </source>
</evidence>
<keyword evidence="9" id="KW-1185">Reference proteome</keyword>
<dbReference type="PRINTS" id="PR00507">
    <property type="entry name" value="N12N6MTFRASE"/>
</dbReference>
<protein>
    <recommendedName>
        <fullName evidence="1">site-specific DNA-methyltransferase (adenine-specific)</fullName>
        <ecNumber evidence="1">2.1.1.72</ecNumber>
    </recommendedName>
</protein>
<comment type="caution">
    <text evidence="8">The sequence shown here is derived from an EMBL/GenBank/DDBJ whole genome shotgun (WGS) entry which is preliminary data.</text>
</comment>
<proteinExistence type="predicted"/>
<keyword evidence="3" id="KW-0808">Transferase</keyword>
<dbReference type="PATRIC" id="fig|1263870.3.peg.3800"/>
<dbReference type="EMBL" id="ANOH01000237">
    <property type="protein sequence ID" value="EMI54987.1"/>
    <property type="molecule type" value="Genomic_DNA"/>
</dbReference>
<evidence type="ECO:0000256" key="2">
    <source>
        <dbReference type="ARBA" id="ARBA00022603"/>
    </source>
</evidence>
<evidence type="ECO:0000313" key="9">
    <source>
        <dbReference type="Proteomes" id="UP000011885"/>
    </source>
</evidence>
<dbReference type="GO" id="GO:0009007">
    <property type="term" value="F:site-specific DNA-methyltransferase (adenine-specific) activity"/>
    <property type="evidence" value="ECO:0007669"/>
    <property type="project" value="UniProtKB-EC"/>
</dbReference>
<evidence type="ECO:0000256" key="1">
    <source>
        <dbReference type="ARBA" id="ARBA00011900"/>
    </source>
</evidence>
<dbReference type="Gene3D" id="3.40.50.150">
    <property type="entry name" value="Vaccinia Virus protein VP39"/>
    <property type="match status" value="2"/>
</dbReference>
<dbReference type="InterPro" id="IPR050953">
    <property type="entry name" value="N4_N6_ade-DNA_methylase"/>
</dbReference>
<evidence type="ECO:0000256" key="4">
    <source>
        <dbReference type="ARBA" id="ARBA00022691"/>
    </source>
</evidence>
<keyword evidence="2" id="KW-0489">Methyltransferase</keyword>
<evidence type="ECO:0000259" key="7">
    <source>
        <dbReference type="Pfam" id="PF07669"/>
    </source>
</evidence>
<dbReference type="PANTHER" id="PTHR33841:SF1">
    <property type="entry name" value="DNA METHYLTRANSFERASE A"/>
    <property type="match status" value="1"/>
</dbReference>
<dbReference type="GO" id="GO:0006304">
    <property type="term" value="P:DNA modification"/>
    <property type="evidence" value="ECO:0007669"/>
    <property type="project" value="InterPro"/>
</dbReference>
<dbReference type="InterPro" id="IPR029063">
    <property type="entry name" value="SAM-dependent_MTases_sf"/>
</dbReference>
<dbReference type="SUPFAM" id="SSF53335">
    <property type="entry name" value="S-adenosyl-L-methionine-dependent methyltransferases"/>
    <property type="match status" value="1"/>
</dbReference>
<name>M5U0J4_9BACT</name>
<gene>
    <name evidence="8" type="ORF">RSSM_03577</name>
</gene>
<dbReference type="RefSeq" id="WP_008680944.1">
    <property type="nucleotide sequence ID" value="NZ_ANOH01000237.1"/>
</dbReference>
<dbReference type="PROSITE" id="PS00092">
    <property type="entry name" value="N6_MTASE"/>
    <property type="match status" value="1"/>
</dbReference>
<dbReference type="PANTHER" id="PTHR33841">
    <property type="entry name" value="DNA METHYLTRANSFERASE YEEA-RELATED"/>
    <property type="match status" value="1"/>
</dbReference>
<keyword evidence="4" id="KW-0949">S-adenosyl-L-methionine</keyword>
<evidence type="ECO:0000313" key="8">
    <source>
        <dbReference type="EMBL" id="EMI54987.1"/>
    </source>
</evidence>
<dbReference type="EC" id="2.1.1.72" evidence="1"/>
<dbReference type="InterPro" id="IPR002052">
    <property type="entry name" value="DNA_methylase_N6_adenine_CS"/>
</dbReference>
<organism evidence="8 9">
    <name type="scientific">Rhodopirellula sallentina SM41</name>
    <dbReference type="NCBI Taxonomy" id="1263870"/>
    <lineage>
        <taxon>Bacteria</taxon>
        <taxon>Pseudomonadati</taxon>
        <taxon>Planctomycetota</taxon>
        <taxon>Planctomycetia</taxon>
        <taxon>Pirellulales</taxon>
        <taxon>Pirellulaceae</taxon>
        <taxon>Rhodopirellula</taxon>
    </lineage>
</organism>
<reference evidence="8 9" key="1">
    <citation type="journal article" date="2013" name="Mar. Genomics">
        <title>Expression of sulfatases in Rhodopirellula baltica and the diversity of sulfatases in the genus Rhodopirellula.</title>
        <authorList>
            <person name="Wegner C.E."/>
            <person name="Richter-Heitmann T."/>
            <person name="Klindworth A."/>
            <person name="Klockow C."/>
            <person name="Richter M."/>
            <person name="Achstetter T."/>
            <person name="Glockner F.O."/>
            <person name="Harder J."/>
        </authorList>
    </citation>
    <scope>NUCLEOTIDE SEQUENCE [LARGE SCALE GENOMIC DNA]</scope>
    <source>
        <strain evidence="8 9">SM41</strain>
    </source>
</reference>
<dbReference type="GO" id="GO:0003676">
    <property type="term" value="F:nucleic acid binding"/>
    <property type="evidence" value="ECO:0007669"/>
    <property type="project" value="InterPro"/>
</dbReference>
<dbReference type="Pfam" id="PF07669">
    <property type="entry name" value="Eco57I"/>
    <property type="match status" value="1"/>
</dbReference>
<comment type="catalytic activity">
    <reaction evidence="5">
        <text>a 2'-deoxyadenosine in DNA + S-adenosyl-L-methionine = an N(6)-methyl-2'-deoxyadenosine in DNA + S-adenosyl-L-homocysteine + H(+)</text>
        <dbReference type="Rhea" id="RHEA:15197"/>
        <dbReference type="Rhea" id="RHEA-COMP:12418"/>
        <dbReference type="Rhea" id="RHEA-COMP:12419"/>
        <dbReference type="ChEBI" id="CHEBI:15378"/>
        <dbReference type="ChEBI" id="CHEBI:57856"/>
        <dbReference type="ChEBI" id="CHEBI:59789"/>
        <dbReference type="ChEBI" id="CHEBI:90615"/>
        <dbReference type="ChEBI" id="CHEBI:90616"/>
        <dbReference type="EC" id="2.1.1.72"/>
    </reaction>
</comment>
<sequence length="1310" mass="146592">MSQRIRGSKHADLWHSLSLVFDSLGKDDGCPQLGLIGLGSFLWRSESTADLNGPAAVGQGTLAHGSPTENAEPTDPVYISNDDLLLSIRALAYVEQDRVLRSVDYRNLGSEELGSVYESLLELHPQMHVEAKTFSLNNAAGNERKTTGSYYTPDSLVQCLLDSALEPVVEQRLKDAKTISRRTLVPGSLPDDLPDWIDRIPADRRDVITSGNYTQIAEQAILALTVCDPACGSGHFLIAAAHRLARHLARVRTGESEPSPEDHQHALRDIIGRCIYGVDINPMAVELCKVSLWMEAIEPGKPLSFLDHHIQCGNSLLGTTPKLLADGIPNDAFKPIEGDDPQVCRELKARNNKERSGAKQGASQQELWNRDDGIKLGNMAETFARLSTGDDETVEAIRQKELEYAKAVRGDKYKYSCLLADLWCAAFLWKKDATDLGRLCPTQYYLKEVEKNPHSIPKAMEAEVRRLASQFQLFHWYLAFPDVFVVSPDEPSAFVGGFDTVVGNPPWEQTELKEKEWFAHRDAEIANAKTGAKRKKLIVKLEKENPCLWQDFKFAVRHHTNATKLLTKSGAFPLCARGRINLYSVFAERMRNLLGENARCGCIVPSGIATDDNTKFFLQDMVQSRSLVSIFDFENKDLIFSSVAPIVRFCLLTTGSGKTELTTEASFAFLARRIEHISDPARIFKLNNADFSVLNPNTRTCPIFRFRRDAEITKFIYRRIPVLQKDDDTDTTDHWSLNYRQGLFNMTSDSNHFKTYLELEKDGFTEMRNRFSSLDDTHIPLYEPKLFHQYNHRYNTFDGVAEASLHSTKAFAILLDDCALEDQYRTSRPRYWVDQKVVFKRWTFDRPWAIAVRGVTNPVTNRRTGIFTALPRVGVGHNAILFQSGGKHASMSDLLLANLNSFVADYIIRNKIGSYMSQFILNQIAVLSPKCYRDAQARSQTFRQNIVHFIRQRVLELVLTALDISEFGEDRGYDGPPFQWNTNRRQTMQWEIDALYFHLYLGTPEEWGADSAELREMFPTPRHAVEYMMETFPIVKRKDIARTEVKNEAGEVVTPGTYITKDTILEIYDEMATAIATGVPYQTRLDPPPGPPTDEAGNFIPMAQWDQNNWPSHIHRPRESDVVPVPVTPARTATPAPVTRVPGIAASLGGKFPVSDAQKLAVGIAADLAVRFSGSQEKVIRQYLGLATNPEAIGKLLAGEDKAAELATAISELPAAFRQINAGDAPWPKVFNALQKNDAIEATDTEPAIVSTGPESEAVIEHFGTLPDTYMQLVSLAIKSLHSEVSEALADDDARFVSEAQTPWLTDSTG</sequence>
<dbReference type="Proteomes" id="UP000011885">
    <property type="component" value="Unassembled WGS sequence"/>
</dbReference>
<feature type="region of interest" description="Disordered" evidence="6">
    <location>
        <begin position="54"/>
        <end position="74"/>
    </location>
</feature>
<evidence type="ECO:0000256" key="6">
    <source>
        <dbReference type="SAM" id="MobiDB-lite"/>
    </source>
</evidence>
<feature type="domain" description="Type II methyltransferase M.TaqI-like" evidence="7">
    <location>
        <begin position="274"/>
        <end position="529"/>
    </location>
</feature>
<dbReference type="InterPro" id="IPR011639">
    <property type="entry name" value="MethylTrfase_TaqI-like_dom"/>
</dbReference>
<accession>M5U0J4</accession>
<dbReference type="GO" id="GO:0032259">
    <property type="term" value="P:methylation"/>
    <property type="evidence" value="ECO:0007669"/>
    <property type="project" value="UniProtKB-KW"/>
</dbReference>
<evidence type="ECO:0000256" key="3">
    <source>
        <dbReference type="ARBA" id="ARBA00022679"/>
    </source>
</evidence>